<dbReference type="Proteomes" id="UP001501352">
    <property type="component" value="Unassembled WGS sequence"/>
</dbReference>
<proteinExistence type="predicted"/>
<comment type="caution">
    <text evidence="3">The sequence shown here is derived from an EMBL/GenBank/DDBJ whole genome shotgun (WGS) entry which is preliminary data.</text>
</comment>
<dbReference type="Gene3D" id="1.10.260.40">
    <property type="entry name" value="lambda repressor-like DNA-binding domains"/>
    <property type="match status" value="1"/>
</dbReference>
<dbReference type="InterPro" id="IPR010982">
    <property type="entry name" value="Lambda_DNA-bd_dom_sf"/>
</dbReference>
<dbReference type="SUPFAM" id="SSF47413">
    <property type="entry name" value="lambda repressor-like DNA-binding domains"/>
    <property type="match status" value="1"/>
</dbReference>
<evidence type="ECO:0000313" key="3">
    <source>
        <dbReference type="EMBL" id="GAA0629040.1"/>
    </source>
</evidence>
<name>A0ABN1H5I3_9CAUL</name>
<keyword evidence="1" id="KW-0238">DNA-binding</keyword>
<dbReference type="RefSeq" id="WP_343794621.1">
    <property type="nucleotide sequence ID" value="NZ_BAAAGA010000007.1"/>
</dbReference>
<protein>
    <submittedName>
        <fullName evidence="3">Helix-turn-helix domain-containing protein</fullName>
    </submittedName>
</protein>
<dbReference type="PANTHER" id="PTHR46558">
    <property type="entry name" value="TRACRIPTIONAL REGULATORY PROTEIN-RELATED-RELATED"/>
    <property type="match status" value="1"/>
</dbReference>
<evidence type="ECO:0000256" key="1">
    <source>
        <dbReference type="ARBA" id="ARBA00023125"/>
    </source>
</evidence>
<keyword evidence="4" id="KW-1185">Reference proteome</keyword>
<sequence>MPLDPDAIDPVDRHVGARVREERTAAGVTQSQLGEAIGVTFQQVQKYERGTNRISASMLVRVANTLNVPLVSLFPGQGNQAGPVETIATMKGGRQLAEAFVAMSPRQREALLAVATEFTRSEAGTERPVAVVRSAAEG</sequence>
<dbReference type="CDD" id="cd00093">
    <property type="entry name" value="HTH_XRE"/>
    <property type="match status" value="1"/>
</dbReference>
<accession>A0ABN1H5I3</accession>
<organism evidence="3 4">
    <name type="scientific">Brevundimonas kwangchunensis</name>
    <dbReference type="NCBI Taxonomy" id="322163"/>
    <lineage>
        <taxon>Bacteria</taxon>
        <taxon>Pseudomonadati</taxon>
        <taxon>Pseudomonadota</taxon>
        <taxon>Alphaproteobacteria</taxon>
        <taxon>Caulobacterales</taxon>
        <taxon>Caulobacteraceae</taxon>
        <taxon>Brevundimonas</taxon>
    </lineage>
</organism>
<dbReference type="InterPro" id="IPR001387">
    <property type="entry name" value="Cro/C1-type_HTH"/>
</dbReference>
<evidence type="ECO:0000259" key="2">
    <source>
        <dbReference type="PROSITE" id="PS50943"/>
    </source>
</evidence>
<evidence type="ECO:0000313" key="4">
    <source>
        <dbReference type="Proteomes" id="UP001501352"/>
    </source>
</evidence>
<dbReference type="SMART" id="SM00530">
    <property type="entry name" value="HTH_XRE"/>
    <property type="match status" value="1"/>
</dbReference>
<reference evidence="3 4" key="1">
    <citation type="journal article" date="2019" name="Int. J. Syst. Evol. Microbiol.">
        <title>The Global Catalogue of Microorganisms (GCM) 10K type strain sequencing project: providing services to taxonomists for standard genome sequencing and annotation.</title>
        <authorList>
            <consortium name="The Broad Institute Genomics Platform"/>
            <consortium name="The Broad Institute Genome Sequencing Center for Infectious Disease"/>
            <person name="Wu L."/>
            <person name="Ma J."/>
        </authorList>
    </citation>
    <scope>NUCLEOTIDE SEQUENCE [LARGE SCALE GENOMIC DNA]</scope>
    <source>
        <strain evidence="3 4">JCM 12928</strain>
    </source>
</reference>
<dbReference type="EMBL" id="BAAAGA010000007">
    <property type="protein sequence ID" value="GAA0629040.1"/>
    <property type="molecule type" value="Genomic_DNA"/>
</dbReference>
<dbReference type="PANTHER" id="PTHR46558:SF4">
    <property type="entry name" value="DNA-BIDING PHAGE PROTEIN"/>
    <property type="match status" value="1"/>
</dbReference>
<dbReference type="Pfam" id="PF01381">
    <property type="entry name" value="HTH_3"/>
    <property type="match status" value="1"/>
</dbReference>
<gene>
    <name evidence="3" type="ORF">GCM10009422_28060</name>
</gene>
<feature type="domain" description="HTH cro/C1-type" evidence="2">
    <location>
        <begin position="19"/>
        <end position="73"/>
    </location>
</feature>
<dbReference type="PROSITE" id="PS50943">
    <property type="entry name" value="HTH_CROC1"/>
    <property type="match status" value="1"/>
</dbReference>